<accession>A0ACA9N1Y3</accession>
<dbReference type="EMBL" id="CAJVPW010011183">
    <property type="protein sequence ID" value="CAG8622985.1"/>
    <property type="molecule type" value="Genomic_DNA"/>
</dbReference>
<dbReference type="Proteomes" id="UP000789366">
    <property type="component" value="Unassembled WGS sequence"/>
</dbReference>
<name>A0ACA9N1Y3_9GLOM</name>
<proteinExistence type="predicted"/>
<evidence type="ECO:0000313" key="2">
    <source>
        <dbReference type="Proteomes" id="UP000789366"/>
    </source>
</evidence>
<feature type="non-terminal residue" evidence="1">
    <location>
        <position position="1"/>
    </location>
</feature>
<evidence type="ECO:0000313" key="1">
    <source>
        <dbReference type="EMBL" id="CAG8622985.1"/>
    </source>
</evidence>
<reference evidence="1" key="1">
    <citation type="submission" date="2021-06" db="EMBL/GenBank/DDBJ databases">
        <authorList>
            <person name="Kallberg Y."/>
            <person name="Tangrot J."/>
            <person name="Rosling A."/>
        </authorList>
    </citation>
    <scope>NUCLEOTIDE SEQUENCE</scope>
    <source>
        <strain evidence="1">28 12/20/2015</strain>
    </source>
</reference>
<organism evidence="1 2">
    <name type="scientific">Cetraspora pellucida</name>
    <dbReference type="NCBI Taxonomy" id="1433469"/>
    <lineage>
        <taxon>Eukaryota</taxon>
        <taxon>Fungi</taxon>
        <taxon>Fungi incertae sedis</taxon>
        <taxon>Mucoromycota</taxon>
        <taxon>Glomeromycotina</taxon>
        <taxon>Glomeromycetes</taxon>
        <taxon>Diversisporales</taxon>
        <taxon>Gigasporaceae</taxon>
        <taxon>Cetraspora</taxon>
    </lineage>
</organism>
<sequence>HVTVWSLAILRKGYTISSIWFLQAAAIEDDIGGICDKVTASISAVSPGTQPQTFG</sequence>
<gene>
    <name evidence="1" type="ORF">SPELUC_LOCUS7936</name>
</gene>
<protein>
    <submittedName>
        <fullName evidence="1">6713_t:CDS:1</fullName>
    </submittedName>
</protein>
<keyword evidence="2" id="KW-1185">Reference proteome</keyword>
<comment type="caution">
    <text evidence="1">The sequence shown here is derived from an EMBL/GenBank/DDBJ whole genome shotgun (WGS) entry which is preliminary data.</text>
</comment>